<proteinExistence type="predicted"/>
<feature type="domain" description="Fibronectin type-III" evidence="2">
    <location>
        <begin position="530"/>
        <end position="616"/>
    </location>
</feature>
<accession>A0A8C1WEL8</accession>
<evidence type="ECO:0000313" key="4">
    <source>
        <dbReference type="Proteomes" id="UP000694700"/>
    </source>
</evidence>
<dbReference type="GO" id="GO:0043235">
    <property type="term" value="C:receptor complex"/>
    <property type="evidence" value="ECO:0007669"/>
    <property type="project" value="TreeGrafter"/>
</dbReference>
<dbReference type="Pfam" id="PF00041">
    <property type="entry name" value="fn3"/>
    <property type="match status" value="3"/>
</dbReference>
<feature type="region of interest" description="Disordered" evidence="1">
    <location>
        <begin position="207"/>
        <end position="234"/>
    </location>
</feature>
<protein>
    <recommendedName>
        <fullName evidence="2">Fibronectin type-III domain-containing protein</fullName>
    </recommendedName>
</protein>
<dbReference type="InterPro" id="IPR003961">
    <property type="entry name" value="FN3_dom"/>
</dbReference>
<organism evidence="3 4">
    <name type="scientific">Cyprinus carpio</name>
    <name type="common">Common carp</name>
    <dbReference type="NCBI Taxonomy" id="7962"/>
    <lineage>
        <taxon>Eukaryota</taxon>
        <taxon>Metazoa</taxon>
        <taxon>Chordata</taxon>
        <taxon>Craniata</taxon>
        <taxon>Vertebrata</taxon>
        <taxon>Euteleostomi</taxon>
        <taxon>Actinopterygii</taxon>
        <taxon>Neopterygii</taxon>
        <taxon>Teleostei</taxon>
        <taxon>Ostariophysi</taxon>
        <taxon>Cypriniformes</taxon>
        <taxon>Cyprinidae</taxon>
        <taxon>Cyprininae</taxon>
        <taxon>Cyprinus</taxon>
    </lineage>
</organism>
<dbReference type="Gene3D" id="2.60.40.10">
    <property type="entry name" value="Immunoglobulins"/>
    <property type="match status" value="3"/>
</dbReference>
<dbReference type="GO" id="GO:0045296">
    <property type="term" value="F:cadherin binding"/>
    <property type="evidence" value="ECO:0007669"/>
    <property type="project" value="TreeGrafter"/>
</dbReference>
<sequence length="727" mass="79530">GSVCGFLIAHTNKGLCLSTHNSVVVLRECDESNPSQQWIWTSTMRLNHTLMSRCLWVNQSTTIPHHARLVKLRDCDTAPAWKCYNHGGIFGLAEMPMFLKKQGERAIVTFEQRFSNWSMITMDSEGKRVSKSLCPATDVSSTTLMVTRTPHVPQNFTQNRVDMTEMTSDVMEQTHIPLISQTELTISTTDAESSVPLNVRTETQTTLDFNTGPSEANSSDVDPTLTESSTSSFAVSNTDGAWTNATTKSSTTTKNIKDVQTLLPFKTRTTRAITEVLPNTDIRATPSTATSSAKTRASATTTLTALYTSTAALDTDAFTSATYTTTVAPATTVETATTTITTTAALSTRTTPPPSTSNGSQDSLKATWIPAVGYTDSYELSLSSSISSEEDLTLPPNATHWVFSGLTPGKTYQVSVKTKRGELTAETRTIGRTAPGWAAHLKLEALNEKTLRLSWSPPDGDWDFYRILLFNGSSVLMNRTIERNLVEFCFTNWTLIPGRLYRAAVSVESGYLSSTAGCHGRLGVLTVQLASAQLNVHHSTETTLSAVWNHPLGEWDNYTILLKDEDTTVDTQTLAHDAQECNFNNLMPGHTYTITVTTNSGDLSSSAHVTGRTIPAQVTKLRVSNQGSTDALQVRWDVAAGEVDLYHVLLIHDSVVMKNESVPPNVTSYHFQGLRSGTLYRTVVTTVHRGDLSRQAVADGRTGNRPKTEHEVHVLIPTGYLLNKSNR</sequence>
<dbReference type="InterPro" id="IPR036116">
    <property type="entry name" value="FN3_sf"/>
</dbReference>
<evidence type="ECO:0000256" key="1">
    <source>
        <dbReference type="SAM" id="MobiDB-lite"/>
    </source>
</evidence>
<dbReference type="InterPro" id="IPR013783">
    <property type="entry name" value="Ig-like_fold"/>
</dbReference>
<dbReference type="AlphaFoldDB" id="A0A8C1WEL8"/>
<dbReference type="Proteomes" id="UP000694700">
    <property type="component" value="Unplaced"/>
</dbReference>
<dbReference type="InterPro" id="IPR035992">
    <property type="entry name" value="Ricin_B-like_lectins"/>
</dbReference>
<dbReference type="SUPFAM" id="SSF50370">
    <property type="entry name" value="Ricin B-like lectins"/>
    <property type="match status" value="1"/>
</dbReference>
<dbReference type="SMART" id="SM00060">
    <property type="entry name" value="FN3"/>
    <property type="match status" value="4"/>
</dbReference>
<dbReference type="Pfam" id="PF24562">
    <property type="entry name" value="CysR_MRC2_N"/>
    <property type="match status" value="1"/>
</dbReference>
<dbReference type="CDD" id="cd00063">
    <property type="entry name" value="FN3"/>
    <property type="match status" value="2"/>
</dbReference>
<dbReference type="PANTHER" id="PTHR46957">
    <property type="entry name" value="CYTOKINE RECEPTOR"/>
    <property type="match status" value="1"/>
</dbReference>
<dbReference type="Ensembl" id="ENSCCRT00015067207.1">
    <property type="protein sequence ID" value="ENSCCRP00015065060.1"/>
    <property type="gene ID" value="ENSCCRG00015026556.1"/>
</dbReference>
<evidence type="ECO:0000313" key="3">
    <source>
        <dbReference type="Ensembl" id="ENSCCRP00015065060.1"/>
    </source>
</evidence>
<dbReference type="FunFam" id="2.60.40.10:FF:000369">
    <property type="entry name" value="Protein tyrosine phosphatase, receptor type B"/>
    <property type="match status" value="3"/>
</dbReference>
<dbReference type="Gene3D" id="2.80.10.50">
    <property type="match status" value="1"/>
</dbReference>
<dbReference type="SMART" id="SM00458">
    <property type="entry name" value="RICIN"/>
    <property type="match status" value="1"/>
</dbReference>
<dbReference type="PROSITE" id="PS50853">
    <property type="entry name" value="FN3"/>
    <property type="match status" value="3"/>
</dbReference>
<dbReference type="SUPFAM" id="SSF49265">
    <property type="entry name" value="Fibronectin type III"/>
    <property type="match status" value="4"/>
</dbReference>
<feature type="domain" description="Fibronectin type-III" evidence="2">
    <location>
        <begin position="617"/>
        <end position="705"/>
    </location>
</feature>
<dbReference type="InterPro" id="IPR000772">
    <property type="entry name" value="Ricin_B_lectin"/>
</dbReference>
<reference evidence="3" key="1">
    <citation type="submission" date="2025-08" db="UniProtKB">
        <authorList>
            <consortium name="Ensembl"/>
        </authorList>
    </citation>
    <scope>IDENTIFICATION</scope>
</reference>
<dbReference type="InterPro" id="IPR050713">
    <property type="entry name" value="RTP_Phos/Ushers"/>
</dbReference>
<dbReference type="PANTHER" id="PTHR46957:SF2">
    <property type="entry name" value="RECEPTOR-TYPE TYROSINE-PROTEIN PHOSPHATASE BETA"/>
    <property type="match status" value="1"/>
</dbReference>
<feature type="domain" description="Fibronectin type-III" evidence="2">
    <location>
        <begin position="350"/>
        <end position="436"/>
    </location>
</feature>
<dbReference type="PROSITE" id="PS50231">
    <property type="entry name" value="RICIN_B_LECTIN"/>
    <property type="match status" value="1"/>
</dbReference>
<evidence type="ECO:0000259" key="2">
    <source>
        <dbReference type="PROSITE" id="PS50853"/>
    </source>
</evidence>
<name>A0A8C1WEL8_CYPCA</name>
<dbReference type="GO" id="GO:0001525">
    <property type="term" value="P:angiogenesis"/>
    <property type="evidence" value="ECO:0007669"/>
    <property type="project" value="TreeGrafter"/>
</dbReference>